<organism evidence="2 3">
    <name type="scientific">Leptospira semungkisensis</name>
    <dbReference type="NCBI Taxonomy" id="2484985"/>
    <lineage>
        <taxon>Bacteria</taxon>
        <taxon>Pseudomonadati</taxon>
        <taxon>Spirochaetota</taxon>
        <taxon>Spirochaetia</taxon>
        <taxon>Leptospirales</taxon>
        <taxon>Leptospiraceae</taxon>
        <taxon>Leptospira</taxon>
    </lineage>
</organism>
<proteinExistence type="predicted"/>
<evidence type="ECO:0000313" key="2">
    <source>
        <dbReference type="EMBL" id="TGK04009.1"/>
    </source>
</evidence>
<evidence type="ECO:0000256" key="1">
    <source>
        <dbReference type="SAM" id="Phobius"/>
    </source>
</evidence>
<reference evidence="2" key="1">
    <citation type="journal article" date="2019" name="PLoS Negl. Trop. Dis.">
        <title>Revisiting the worldwide diversity of Leptospira species in the environment.</title>
        <authorList>
            <person name="Vincent A.T."/>
            <person name="Schiettekatte O."/>
            <person name="Bourhy P."/>
            <person name="Veyrier F.J."/>
            <person name="Picardeau M."/>
        </authorList>
    </citation>
    <scope>NUCLEOTIDE SEQUENCE [LARGE SCALE GENOMIC DNA]</scope>
    <source>
        <strain evidence="2">SSS9</strain>
    </source>
</reference>
<protein>
    <submittedName>
        <fullName evidence="2">Uncharacterized protein</fullName>
    </submittedName>
</protein>
<comment type="caution">
    <text evidence="2">The sequence shown here is derived from an EMBL/GenBank/DDBJ whole genome shotgun (WGS) entry which is preliminary data.</text>
</comment>
<accession>A0A4V3JC12</accession>
<keyword evidence="1" id="KW-0472">Membrane</keyword>
<dbReference type="EMBL" id="RQEP01000012">
    <property type="protein sequence ID" value="TGK04009.1"/>
    <property type="molecule type" value="Genomic_DNA"/>
</dbReference>
<dbReference type="AlphaFoldDB" id="A0A4V3JC12"/>
<dbReference type="OrthoDB" id="331591at2"/>
<keyword evidence="1" id="KW-0812">Transmembrane</keyword>
<keyword evidence="3" id="KW-1185">Reference proteome</keyword>
<feature type="transmembrane region" description="Helical" evidence="1">
    <location>
        <begin position="38"/>
        <end position="58"/>
    </location>
</feature>
<sequence>MTTKEKILYHQIHPLKLMVDFCTGFLTTFLAWEHNLLWFLVLFLIPSIIATLVIIQFVDLERRKNSPFGKYIENYMGSSMQMIRSCGQLIMWFSAWFHLPILIILGFIVILAGWMNGLVIQWFRRKRN</sequence>
<gene>
    <name evidence="2" type="ORF">EHO59_10850</name>
</gene>
<dbReference type="Proteomes" id="UP000297453">
    <property type="component" value="Unassembled WGS sequence"/>
</dbReference>
<evidence type="ECO:0000313" key="3">
    <source>
        <dbReference type="Proteomes" id="UP000297453"/>
    </source>
</evidence>
<name>A0A4V3JC12_9LEPT</name>
<feature type="transmembrane region" description="Helical" evidence="1">
    <location>
        <begin position="103"/>
        <end position="123"/>
    </location>
</feature>
<keyword evidence="1" id="KW-1133">Transmembrane helix</keyword>